<accession>A0A9P6BAW3</accession>
<comment type="caution">
    <text evidence="2">The sequence shown here is derived from an EMBL/GenBank/DDBJ whole genome shotgun (WGS) entry which is preliminary data.</text>
</comment>
<reference evidence="2" key="1">
    <citation type="journal article" date="2020" name="Nat. Commun.">
        <title>Large-scale genome sequencing of mycorrhizal fungi provides insights into the early evolution of symbiotic traits.</title>
        <authorList>
            <person name="Miyauchi S."/>
            <person name="Kiss E."/>
            <person name="Kuo A."/>
            <person name="Drula E."/>
            <person name="Kohler A."/>
            <person name="Sanchez-Garcia M."/>
            <person name="Morin E."/>
            <person name="Andreopoulos B."/>
            <person name="Barry K.W."/>
            <person name="Bonito G."/>
            <person name="Buee M."/>
            <person name="Carver A."/>
            <person name="Chen C."/>
            <person name="Cichocki N."/>
            <person name="Clum A."/>
            <person name="Culley D."/>
            <person name="Crous P.W."/>
            <person name="Fauchery L."/>
            <person name="Girlanda M."/>
            <person name="Hayes R.D."/>
            <person name="Keri Z."/>
            <person name="LaButti K."/>
            <person name="Lipzen A."/>
            <person name="Lombard V."/>
            <person name="Magnuson J."/>
            <person name="Maillard F."/>
            <person name="Murat C."/>
            <person name="Nolan M."/>
            <person name="Ohm R.A."/>
            <person name="Pangilinan J."/>
            <person name="Pereira M.F."/>
            <person name="Perotto S."/>
            <person name="Peter M."/>
            <person name="Pfister S."/>
            <person name="Riley R."/>
            <person name="Sitrit Y."/>
            <person name="Stielow J.B."/>
            <person name="Szollosi G."/>
            <person name="Zifcakova L."/>
            <person name="Stursova M."/>
            <person name="Spatafora J.W."/>
            <person name="Tedersoo L."/>
            <person name="Vaario L.M."/>
            <person name="Yamada A."/>
            <person name="Yan M."/>
            <person name="Wang P."/>
            <person name="Xu J."/>
            <person name="Bruns T."/>
            <person name="Baldrian P."/>
            <person name="Vilgalys R."/>
            <person name="Dunand C."/>
            <person name="Henrissat B."/>
            <person name="Grigoriev I.V."/>
            <person name="Hibbett D."/>
            <person name="Nagy L.G."/>
            <person name="Martin F.M."/>
        </authorList>
    </citation>
    <scope>NUCLEOTIDE SEQUENCE</scope>
    <source>
        <strain evidence="2">UP504</strain>
    </source>
</reference>
<dbReference type="AlphaFoldDB" id="A0A9P6BAW3"/>
<dbReference type="EMBL" id="MU128911">
    <property type="protein sequence ID" value="KAF9520482.1"/>
    <property type="molecule type" value="Genomic_DNA"/>
</dbReference>
<feature type="region of interest" description="Disordered" evidence="1">
    <location>
        <begin position="280"/>
        <end position="322"/>
    </location>
</feature>
<name>A0A9P6BAW3_9AGAM</name>
<evidence type="ECO:0000313" key="2">
    <source>
        <dbReference type="EMBL" id="KAF9520482.1"/>
    </source>
</evidence>
<keyword evidence="3" id="KW-1185">Reference proteome</keyword>
<dbReference type="Proteomes" id="UP000886523">
    <property type="component" value="Unassembled WGS sequence"/>
</dbReference>
<organism evidence="2 3">
    <name type="scientific">Hydnum rufescens UP504</name>
    <dbReference type="NCBI Taxonomy" id="1448309"/>
    <lineage>
        <taxon>Eukaryota</taxon>
        <taxon>Fungi</taxon>
        <taxon>Dikarya</taxon>
        <taxon>Basidiomycota</taxon>
        <taxon>Agaricomycotina</taxon>
        <taxon>Agaricomycetes</taxon>
        <taxon>Cantharellales</taxon>
        <taxon>Hydnaceae</taxon>
        <taxon>Hydnum</taxon>
    </lineage>
</organism>
<feature type="compositionally biased region" description="Polar residues" evidence="1">
    <location>
        <begin position="302"/>
        <end position="322"/>
    </location>
</feature>
<proteinExistence type="predicted"/>
<feature type="compositionally biased region" description="Acidic residues" evidence="1">
    <location>
        <begin position="1"/>
        <end position="10"/>
    </location>
</feature>
<sequence>MSESEVDVDVDGPTSRRGSYSVYSEHPVPRISRRSTMSGDVINPANLVSPELKQQMAKVFDAYLQRICSNLEATDAKGEAIHQTLMPKKMAKMDESLDFRPFKFRIAAFTNGFMEELAQHHLGEDVIPQKKIKAYLWHQQPYISRFNEDGKKSKSKGNHVWHIFARKEPNGTGWVFRAFERKIVGNPAPIAYVGLKWAWQPRIWDPQMSRQSIAVVWSSPALPPWLSWHKDLLIGVPGPGDATDVDIEIEASFPNEDRESIRSSFHVQVAPFTISEQIMASKPRRQSLAGDPSDPRRITGDTVGSQTVRSAPRGSNSPPAMNSINFDSSQILRVVTEASQNVAQAQSQANVSPHGGGNAVQVQRQVALAKQRQVLIMTIEAVNIGMLDTRNSETPAASTLAHAARDVVSEVARQIVLERVTRMPDARSNASAEMKAGPLAFHSSPPLSIKEVAAGLQTSVAHAVNHSDAMSSELEVMMTACALIKQQGQGGFASQSSGPMINPIPANAGVRLEDVIMPTPSQELSLGPTQVP</sequence>
<gene>
    <name evidence="2" type="ORF">BS47DRAFT_634566</name>
</gene>
<evidence type="ECO:0000313" key="3">
    <source>
        <dbReference type="Proteomes" id="UP000886523"/>
    </source>
</evidence>
<evidence type="ECO:0000256" key="1">
    <source>
        <dbReference type="SAM" id="MobiDB-lite"/>
    </source>
</evidence>
<protein>
    <submittedName>
        <fullName evidence="2">Uncharacterized protein</fullName>
    </submittedName>
</protein>
<feature type="region of interest" description="Disordered" evidence="1">
    <location>
        <begin position="1"/>
        <end position="25"/>
    </location>
</feature>
<dbReference type="OrthoDB" id="5593376at2759"/>